<evidence type="ECO:0000256" key="2">
    <source>
        <dbReference type="ARBA" id="ARBA00023002"/>
    </source>
</evidence>
<sequence>MAHVVEGKVVAITGASRGIGAAAAREFASLGAKVVLLARSRDAIAELTGEIGENALAVPCDVARYWEVEAAFRAAVETFGALDVVINNAGVIEPVARIEDTDPGAWGQVIDINLKGTFNGIRAALPHMTQGGTIIGISSGAATNPLEGWSHYCASKAAALMLTRSLHKEMGDRGIRALGLSPGTVATQMQVEIKATGMNPVAQLEWSDHIPPEWPAKTLAWMCTEAADPYLGGDISLRDEAIRAAVGLA</sequence>
<keyword evidence="2" id="KW-0560">Oxidoreductase</keyword>
<evidence type="ECO:0000259" key="4">
    <source>
        <dbReference type="SMART" id="SM00822"/>
    </source>
</evidence>
<dbReference type="PANTHER" id="PTHR42760:SF37">
    <property type="entry name" value="CLAVALDEHYDE DEHYDROGENASE"/>
    <property type="match status" value="1"/>
</dbReference>
<dbReference type="PROSITE" id="PS00061">
    <property type="entry name" value="ADH_SHORT"/>
    <property type="match status" value="1"/>
</dbReference>
<dbReference type="Pfam" id="PF00106">
    <property type="entry name" value="adh_short"/>
    <property type="match status" value="1"/>
</dbReference>
<dbReference type="SMART" id="SM00822">
    <property type="entry name" value="PKS_KR"/>
    <property type="match status" value="1"/>
</dbReference>
<keyword evidence="6" id="KW-1185">Reference proteome</keyword>
<evidence type="ECO:0000313" key="6">
    <source>
        <dbReference type="Proteomes" id="UP000693972"/>
    </source>
</evidence>
<dbReference type="EMBL" id="JAIMBW010000001">
    <property type="protein sequence ID" value="MBY4894467.1"/>
    <property type="molecule type" value="Genomic_DNA"/>
</dbReference>
<dbReference type="EMBL" id="CP078073">
    <property type="protein sequence ID" value="QXL87120.1"/>
    <property type="molecule type" value="Genomic_DNA"/>
</dbReference>
<dbReference type="InterPro" id="IPR057326">
    <property type="entry name" value="KR_dom"/>
</dbReference>
<dbReference type="Gene3D" id="3.40.50.720">
    <property type="entry name" value="NAD(P)-binding Rossmann-like Domain"/>
    <property type="match status" value="1"/>
</dbReference>
<proteinExistence type="inferred from homology"/>
<accession>A0A975TTH3</accession>
<name>A0A975TTH3_9RHOB</name>
<evidence type="ECO:0000256" key="1">
    <source>
        <dbReference type="ARBA" id="ARBA00006484"/>
    </source>
</evidence>
<dbReference type="SUPFAM" id="SSF51735">
    <property type="entry name" value="NAD(P)-binding Rossmann-fold domains"/>
    <property type="match status" value="1"/>
</dbReference>
<protein>
    <submittedName>
        <fullName evidence="5">SDR family oxidoreductase</fullName>
    </submittedName>
</protein>
<dbReference type="PRINTS" id="PR00081">
    <property type="entry name" value="GDHRDH"/>
</dbReference>
<dbReference type="CDD" id="cd05233">
    <property type="entry name" value="SDR_c"/>
    <property type="match status" value="1"/>
</dbReference>
<evidence type="ECO:0000313" key="5">
    <source>
        <dbReference type="EMBL" id="QXL87120.1"/>
    </source>
</evidence>
<evidence type="ECO:0000256" key="3">
    <source>
        <dbReference type="RuleBase" id="RU000363"/>
    </source>
</evidence>
<dbReference type="PANTHER" id="PTHR42760">
    <property type="entry name" value="SHORT-CHAIN DEHYDROGENASES/REDUCTASES FAMILY MEMBER"/>
    <property type="match status" value="1"/>
</dbReference>
<dbReference type="InterPro" id="IPR036291">
    <property type="entry name" value="NAD(P)-bd_dom_sf"/>
</dbReference>
<dbReference type="Proteomes" id="UP000693972">
    <property type="component" value="Unassembled WGS sequence"/>
</dbReference>
<comment type="similarity">
    <text evidence="1 3">Belongs to the short-chain dehydrogenases/reductases (SDR) family.</text>
</comment>
<dbReference type="GO" id="GO:0016616">
    <property type="term" value="F:oxidoreductase activity, acting on the CH-OH group of donors, NAD or NADP as acceptor"/>
    <property type="evidence" value="ECO:0007669"/>
    <property type="project" value="TreeGrafter"/>
</dbReference>
<gene>
    <name evidence="5" type="ORF">KUL25_17050</name>
</gene>
<dbReference type="InterPro" id="IPR020904">
    <property type="entry name" value="Sc_DH/Rdtase_CS"/>
</dbReference>
<dbReference type="PRINTS" id="PR00080">
    <property type="entry name" value="SDRFAMILY"/>
</dbReference>
<feature type="domain" description="Ketoreductase" evidence="4">
    <location>
        <begin position="8"/>
        <end position="188"/>
    </location>
</feature>
<organism evidence="5">
    <name type="scientific">Gymnodinialimonas phycosphaerae</name>
    <dbReference type="NCBI Taxonomy" id="2841589"/>
    <lineage>
        <taxon>Bacteria</taxon>
        <taxon>Pseudomonadati</taxon>
        <taxon>Pseudomonadota</taxon>
        <taxon>Alphaproteobacteria</taxon>
        <taxon>Rhodobacterales</taxon>
        <taxon>Paracoccaceae</taxon>
        <taxon>Gymnodinialimonas</taxon>
    </lineage>
</organism>
<dbReference type="FunFam" id="3.40.50.720:FF:000084">
    <property type="entry name" value="Short-chain dehydrogenase reductase"/>
    <property type="match status" value="1"/>
</dbReference>
<reference evidence="5 6" key="1">
    <citation type="submission" date="2021-07" db="EMBL/GenBank/DDBJ databases">
        <title>Karlodiniumbacter phycospheric gen. nov., sp. nov., a phycosphere bacterium isolated from karlodinium veneficum.</title>
        <authorList>
            <person name="Peng Y."/>
            <person name="Jiang L."/>
            <person name="Lee J."/>
        </authorList>
    </citation>
    <scope>NUCLEOTIDE SEQUENCE</scope>
    <source>
        <strain evidence="5 6">N5</strain>
    </source>
</reference>
<dbReference type="InterPro" id="IPR002347">
    <property type="entry name" value="SDR_fam"/>
</dbReference>
<dbReference type="RefSeq" id="WP_068357387.1">
    <property type="nucleotide sequence ID" value="NZ_JAIMBW010000001.1"/>
</dbReference>
<dbReference type="AlphaFoldDB" id="A0A975TTH3"/>